<protein>
    <submittedName>
        <fullName evidence="8">R2r3-MYB transcription factor</fullName>
    </submittedName>
</protein>
<evidence type="ECO:0000256" key="2">
    <source>
        <dbReference type="ARBA" id="ARBA00023015"/>
    </source>
</evidence>
<evidence type="ECO:0000256" key="4">
    <source>
        <dbReference type="ARBA" id="ARBA00023163"/>
    </source>
</evidence>
<dbReference type="PROSITE" id="PS51294">
    <property type="entry name" value="HTH_MYB"/>
    <property type="match status" value="2"/>
</dbReference>
<dbReference type="Pfam" id="PF13921">
    <property type="entry name" value="Myb_DNA-bind_6"/>
    <property type="match status" value="1"/>
</dbReference>
<name>A0A1J4JHC0_9EUKA</name>
<dbReference type="InterPro" id="IPR001005">
    <property type="entry name" value="SANT/Myb"/>
</dbReference>
<dbReference type="Proteomes" id="UP000179807">
    <property type="component" value="Unassembled WGS sequence"/>
</dbReference>
<evidence type="ECO:0000259" key="7">
    <source>
        <dbReference type="PROSITE" id="PS51294"/>
    </source>
</evidence>
<evidence type="ECO:0000313" key="8">
    <source>
        <dbReference type="EMBL" id="OHS98544.1"/>
    </source>
</evidence>
<organism evidence="8 9">
    <name type="scientific">Tritrichomonas foetus</name>
    <dbReference type="NCBI Taxonomy" id="1144522"/>
    <lineage>
        <taxon>Eukaryota</taxon>
        <taxon>Metamonada</taxon>
        <taxon>Parabasalia</taxon>
        <taxon>Tritrichomonadida</taxon>
        <taxon>Tritrichomonadidae</taxon>
        <taxon>Tritrichomonas</taxon>
    </lineage>
</organism>
<keyword evidence="2" id="KW-0805">Transcription regulation</keyword>
<dbReference type="SMART" id="SM00717">
    <property type="entry name" value="SANT"/>
    <property type="match status" value="2"/>
</dbReference>
<dbReference type="InterPro" id="IPR051575">
    <property type="entry name" value="Myb-like_DNA-bd"/>
</dbReference>
<evidence type="ECO:0000256" key="1">
    <source>
        <dbReference type="ARBA" id="ARBA00022737"/>
    </source>
</evidence>
<keyword evidence="1" id="KW-0677">Repeat</keyword>
<dbReference type="EMBL" id="MLAK01001049">
    <property type="protein sequence ID" value="OHS98544.1"/>
    <property type="molecule type" value="Genomic_DNA"/>
</dbReference>
<dbReference type="CDD" id="cd00167">
    <property type="entry name" value="SANT"/>
    <property type="match status" value="2"/>
</dbReference>
<keyword evidence="4" id="KW-0804">Transcription</keyword>
<dbReference type="GO" id="GO:0000978">
    <property type="term" value="F:RNA polymerase II cis-regulatory region sequence-specific DNA binding"/>
    <property type="evidence" value="ECO:0007669"/>
    <property type="project" value="TreeGrafter"/>
</dbReference>
<evidence type="ECO:0000259" key="6">
    <source>
        <dbReference type="PROSITE" id="PS50090"/>
    </source>
</evidence>
<sequence length="267" mass="30612">MNSDSPCSSPEISDDGDFHMKRVKFLESEDQQLIKLVAQYGPKCWSYIAAQMPGRTPRQCRDRWNHYLAPQTNTSKWTLEEDRMIIKMVKEIGKQWSKIASMFPGRTGIAVRNRCCKLSRQKSADPALKILLSEGSKKSGNLDSPFLVDNRYRQQINPNIYKMDANFEMSQENRYDSFCGGVSFVSYISGKNGNENNQQTDVFDFVDEKGLLKPTSPEKRSNFKLPSCTYLISLSAEPEDRRLFFPDLKDLGILDRTPLNIPPPIYK</sequence>
<feature type="domain" description="Myb-like" evidence="6">
    <location>
        <begin position="17"/>
        <end position="68"/>
    </location>
</feature>
<gene>
    <name evidence="8" type="ORF">TRFO_08820</name>
</gene>
<evidence type="ECO:0000313" key="9">
    <source>
        <dbReference type="Proteomes" id="UP000179807"/>
    </source>
</evidence>
<dbReference type="PANTHER" id="PTHR46621">
    <property type="entry name" value="SNRNA-ACTIVATING PROTEIN COMPLEX SUBUNIT 4"/>
    <property type="match status" value="1"/>
</dbReference>
<dbReference type="RefSeq" id="XP_068351681.1">
    <property type="nucleotide sequence ID" value="XM_068494514.1"/>
</dbReference>
<dbReference type="GO" id="GO:0001006">
    <property type="term" value="F:RNA polymerase III type 3 promoter sequence-specific DNA binding"/>
    <property type="evidence" value="ECO:0007669"/>
    <property type="project" value="TreeGrafter"/>
</dbReference>
<feature type="domain" description="Myb-like" evidence="6">
    <location>
        <begin position="69"/>
        <end position="114"/>
    </location>
</feature>
<dbReference type="VEuPathDB" id="TrichDB:TRFO_08820"/>
<accession>A0A1J4JHC0</accession>
<keyword evidence="9" id="KW-1185">Reference proteome</keyword>
<evidence type="ECO:0000256" key="3">
    <source>
        <dbReference type="ARBA" id="ARBA00023125"/>
    </source>
</evidence>
<dbReference type="SUPFAM" id="SSF46689">
    <property type="entry name" value="Homeodomain-like"/>
    <property type="match status" value="1"/>
</dbReference>
<dbReference type="FunFam" id="1.10.10.60:FF:000010">
    <property type="entry name" value="Transcriptional activator Myb isoform A"/>
    <property type="match status" value="1"/>
</dbReference>
<keyword evidence="5" id="KW-0539">Nucleus</keyword>
<dbReference type="AlphaFoldDB" id="A0A1J4JHC0"/>
<evidence type="ECO:0000256" key="5">
    <source>
        <dbReference type="ARBA" id="ARBA00023242"/>
    </source>
</evidence>
<reference evidence="8" key="1">
    <citation type="submission" date="2016-10" db="EMBL/GenBank/DDBJ databases">
        <authorList>
            <person name="Benchimol M."/>
            <person name="Almeida L.G."/>
            <person name="Vasconcelos A.T."/>
            <person name="Perreira-Neves A."/>
            <person name="Rosa I.A."/>
            <person name="Tasca T."/>
            <person name="Bogo M.R."/>
            <person name="de Souza W."/>
        </authorList>
    </citation>
    <scope>NUCLEOTIDE SEQUENCE [LARGE SCALE GENOMIC DNA]</scope>
    <source>
        <strain evidence="8">K</strain>
    </source>
</reference>
<dbReference type="InterPro" id="IPR017930">
    <property type="entry name" value="Myb_dom"/>
</dbReference>
<dbReference type="GO" id="GO:0042795">
    <property type="term" value="P:snRNA transcription by RNA polymerase II"/>
    <property type="evidence" value="ECO:0007669"/>
    <property type="project" value="TreeGrafter"/>
</dbReference>
<feature type="domain" description="HTH myb-type" evidence="7">
    <location>
        <begin position="73"/>
        <end position="123"/>
    </location>
</feature>
<proteinExistence type="predicted"/>
<dbReference type="OrthoDB" id="2143914at2759"/>
<dbReference type="PROSITE" id="PS50090">
    <property type="entry name" value="MYB_LIKE"/>
    <property type="match status" value="2"/>
</dbReference>
<comment type="caution">
    <text evidence="8">The sequence shown here is derived from an EMBL/GenBank/DDBJ whole genome shotgun (WGS) entry which is preliminary data.</text>
</comment>
<keyword evidence="3" id="KW-0238">DNA-binding</keyword>
<dbReference type="InterPro" id="IPR009057">
    <property type="entry name" value="Homeodomain-like_sf"/>
</dbReference>
<dbReference type="GO" id="GO:0042796">
    <property type="term" value="P:snRNA transcription by RNA polymerase III"/>
    <property type="evidence" value="ECO:0007669"/>
    <property type="project" value="TreeGrafter"/>
</dbReference>
<dbReference type="Gene3D" id="1.10.10.60">
    <property type="entry name" value="Homeodomain-like"/>
    <property type="match status" value="2"/>
</dbReference>
<dbReference type="GO" id="GO:0019185">
    <property type="term" value="C:snRNA-activating protein complex"/>
    <property type="evidence" value="ECO:0007669"/>
    <property type="project" value="TreeGrafter"/>
</dbReference>
<dbReference type="GeneID" id="94829218"/>
<dbReference type="PANTHER" id="PTHR46621:SF1">
    <property type="entry name" value="SNRNA-ACTIVATING PROTEIN COMPLEX SUBUNIT 4"/>
    <property type="match status" value="1"/>
</dbReference>
<feature type="domain" description="HTH myb-type" evidence="7">
    <location>
        <begin position="17"/>
        <end position="72"/>
    </location>
</feature>